<feature type="domain" description="Mce/MlaD" evidence="3">
    <location>
        <begin position="43"/>
        <end position="112"/>
    </location>
</feature>
<dbReference type="PANTHER" id="PTHR36698">
    <property type="entry name" value="BLL5892 PROTEIN"/>
    <property type="match status" value="1"/>
</dbReference>
<reference evidence="4 5" key="1">
    <citation type="submission" date="2019-03" db="EMBL/GenBank/DDBJ databases">
        <title>Sapientia aquatica gen. nov., sp. nov., isolated from a crater lake.</title>
        <authorList>
            <person name="Felfoldi T."/>
            <person name="Szabo A."/>
            <person name="Toth E."/>
            <person name="Schumann P."/>
            <person name="Keki Z."/>
            <person name="Marialigeti K."/>
            <person name="Mathe I."/>
        </authorList>
    </citation>
    <scope>NUCLEOTIDE SEQUENCE [LARGE SCALE GENOMIC DNA]</scope>
    <source>
        <strain evidence="4 5">SA-152</strain>
    </source>
</reference>
<dbReference type="AlphaFoldDB" id="A0A4R5VUM2"/>
<keyword evidence="5" id="KW-1185">Reference proteome</keyword>
<accession>A0A4R5VUM2</accession>
<keyword evidence="2" id="KW-0812">Transmembrane</keyword>
<protein>
    <submittedName>
        <fullName evidence="4">MCE family protein</fullName>
    </submittedName>
</protein>
<comment type="caution">
    <text evidence="4">The sequence shown here is derived from an EMBL/GenBank/DDBJ whole genome shotgun (WGS) entry which is preliminary data.</text>
</comment>
<evidence type="ECO:0000313" key="4">
    <source>
        <dbReference type="EMBL" id="TDK62729.1"/>
    </source>
</evidence>
<dbReference type="EMBL" id="SMYL01000010">
    <property type="protein sequence ID" value="TDK62729.1"/>
    <property type="molecule type" value="Genomic_DNA"/>
</dbReference>
<feature type="transmembrane region" description="Helical" evidence="2">
    <location>
        <begin position="6"/>
        <end position="28"/>
    </location>
</feature>
<name>A0A4R5VUM2_9BURK</name>
<gene>
    <name evidence="4" type="ORF">E2I14_15590</name>
</gene>
<dbReference type="Pfam" id="PF02470">
    <property type="entry name" value="MlaD"/>
    <property type="match status" value="1"/>
</dbReference>
<dbReference type="PANTHER" id="PTHR36698:SF2">
    <property type="entry name" value="MCE_MLAD DOMAIN-CONTAINING PROTEIN"/>
    <property type="match status" value="1"/>
</dbReference>
<organism evidence="4 5">
    <name type="scientific">Sapientia aquatica</name>
    <dbReference type="NCBI Taxonomy" id="1549640"/>
    <lineage>
        <taxon>Bacteria</taxon>
        <taxon>Pseudomonadati</taxon>
        <taxon>Pseudomonadota</taxon>
        <taxon>Betaproteobacteria</taxon>
        <taxon>Burkholderiales</taxon>
        <taxon>Oxalobacteraceae</taxon>
        <taxon>Sapientia</taxon>
    </lineage>
</organism>
<evidence type="ECO:0000256" key="1">
    <source>
        <dbReference type="SAM" id="MobiDB-lite"/>
    </source>
</evidence>
<dbReference type="RefSeq" id="WP_133330219.1">
    <property type="nucleotide sequence ID" value="NZ_SMYL01000010.1"/>
</dbReference>
<sequence length="312" mass="33978">MENRSHALWAGFFTITMICATIFAGIWFNRDKTQRDDYQIVTNSAISGLNPQAMVRYRGLAVGRVDSIEFDSKTAGQININISVDPDTPMTQSTFATLGYQGVTGIAFIQLDDDGSNPIKFNYADHPVPRIPLHPSLLEKLERNSSVILANAEKVTAELGTFLSPENQKVILGAFANTSAATQRWANVAENLQPTIQLLPDMARQANQTMASAQDLMASANKLSTQLTGLSNQLQDPQGPLNRTLTSFSDLTDSVQLETLPKITSLSNDTSNSMRTLNKTLDQLKEHPQSLVFGKPSPAPGPGEAGFVEPKK</sequence>
<evidence type="ECO:0000313" key="5">
    <source>
        <dbReference type="Proteomes" id="UP000294829"/>
    </source>
</evidence>
<feature type="region of interest" description="Disordered" evidence="1">
    <location>
        <begin position="286"/>
        <end position="312"/>
    </location>
</feature>
<dbReference type="Proteomes" id="UP000294829">
    <property type="component" value="Unassembled WGS sequence"/>
</dbReference>
<evidence type="ECO:0000259" key="3">
    <source>
        <dbReference type="Pfam" id="PF02470"/>
    </source>
</evidence>
<dbReference type="OrthoDB" id="5294672at2"/>
<keyword evidence="2" id="KW-1133">Transmembrane helix</keyword>
<proteinExistence type="predicted"/>
<dbReference type="InterPro" id="IPR003399">
    <property type="entry name" value="Mce/MlaD"/>
</dbReference>
<keyword evidence="2" id="KW-0472">Membrane</keyword>
<evidence type="ECO:0000256" key="2">
    <source>
        <dbReference type="SAM" id="Phobius"/>
    </source>
</evidence>